<feature type="transmembrane region" description="Helical" evidence="7">
    <location>
        <begin position="334"/>
        <end position="354"/>
    </location>
</feature>
<evidence type="ECO:0000256" key="1">
    <source>
        <dbReference type="ARBA" id="ARBA00004141"/>
    </source>
</evidence>
<name>A0AAV0FVF8_9ASTE</name>
<evidence type="ECO:0000256" key="6">
    <source>
        <dbReference type="ARBA" id="ARBA00044504"/>
    </source>
</evidence>
<dbReference type="SUPFAM" id="SSF103473">
    <property type="entry name" value="MFS general substrate transporter"/>
    <property type="match status" value="1"/>
</dbReference>
<feature type="transmembrane region" description="Helical" evidence="7">
    <location>
        <begin position="284"/>
        <end position="307"/>
    </location>
</feature>
<keyword evidence="10" id="KW-1185">Reference proteome</keyword>
<evidence type="ECO:0000256" key="7">
    <source>
        <dbReference type="SAM" id="Phobius"/>
    </source>
</evidence>
<feature type="transmembrane region" description="Helical" evidence="7">
    <location>
        <begin position="76"/>
        <end position="93"/>
    </location>
</feature>
<proteinExistence type="inferred from homology"/>
<comment type="similarity">
    <text evidence="2">Belongs to the major facilitator superfamily. Proton-dependent oligopeptide transporter (POT/PTR) (TC 2.A.17) family.</text>
</comment>
<dbReference type="Gene3D" id="1.20.1250.20">
    <property type="entry name" value="MFS general substrate transporter like domains"/>
    <property type="match status" value="1"/>
</dbReference>
<evidence type="ECO:0000256" key="4">
    <source>
        <dbReference type="ARBA" id="ARBA00022989"/>
    </source>
</evidence>
<keyword evidence="4 7" id="KW-1133">Transmembrane helix</keyword>
<evidence type="ECO:0000313" key="10">
    <source>
        <dbReference type="Proteomes" id="UP001152523"/>
    </source>
</evidence>
<comment type="caution">
    <text evidence="9">The sequence shown here is derived from an EMBL/GenBank/DDBJ whole genome shotgun (WGS) entry which is preliminary data.</text>
</comment>
<accession>A0AAV0FVF8</accession>
<dbReference type="Pfam" id="PF00854">
    <property type="entry name" value="PTR2"/>
    <property type="match status" value="1"/>
</dbReference>
<feature type="transmembrane region" description="Helical" evidence="7">
    <location>
        <begin position="375"/>
        <end position="392"/>
    </location>
</feature>
<keyword evidence="5 7" id="KW-0472">Membrane</keyword>
<keyword evidence="8" id="KW-0732">Signal</keyword>
<sequence length="534" mass="58925">MAGGRGLPKSCILLIVVAGMERFTFKGVASNMMTYLTDVVKMSNSSAAKMVNNWCGFTSMVPLLVAPLADSFLDRYTAISLSSLPYLLGLFALTSRTLSWPWRRTTHSASSSLLGWSLALISLGLGVFNASLQAFGADQLEEEEHDFPPLGTDGDGQESNSDRRSTFFQRWYFGVCCGCLVGIVGMSYIQDTVGWGLGFAIPAIAMVASLTLFFCGTRFYRVKKTKEPSLIQTIASSLKSRSESSVPVDKSDVIVELRDQIQNPLHSPNSNGGKKQDSDKINPLHLAKVVVCLLPTWMTLLMFAVIFQQPTTFFTRQGMTMERNIGSKIKVPPAALQSAIAVSVILLMPVYDKIFIPCIRAFTRNEKGVTVRQRMGIGMFLSVVAMVTAALTEKKRLHVSRLQAPEESDVVPMSIFWLLPQYILLGISDIFTVVGMQEFFYSSVPENMKTFGVALNTSVFGVGNFLGSAVISLIEHLTCSRSAGEHRSWFSDDMREARLDNYYWFLASSSSVSLVAFIVFCKFQRVKSESVTCC</sequence>
<feature type="transmembrane region" description="Helical" evidence="7">
    <location>
        <begin position="50"/>
        <end position="69"/>
    </location>
</feature>
<feature type="transmembrane region" description="Helical" evidence="7">
    <location>
        <begin position="453"/>
        <end position="474"/>
    </location>
</feature>
<feature type="transmembrane region" description="Helical" evidence="7">
    <location>
        <begin position="113"/>
        <end position="132"/>
    </location>
</feature>
<evidence type="ECO:0000313" key="9">
    <source>
        <dbReference type="EMBL" id="CAH9139336.1"/>
    </source>
</evidence>
<dbReference type="InterPro" id="IPR000109">
    <property type="entry name" value="POT_fam"/>
</dbReference>
<comment type="subcellular location">
    <subcellularLocation>
        <location evidence="1">Membrane</location>
        <topology evidence="1">Multi-pass membrane protein</topology>
    </subcellularLocation>
</comment>
<dbReference type="Proteomes" id="UP001152523">
    <property type="component" value="Unassembled WGS sequence"/>
</dbReference>
<feature type="transmembrane region" description="Helical" evidence="7">
    <location>
        <begin position="171"/>
        <end position="189"/>
    </location>
</feature>
<dbReference type="GO" id="GO:0016020">
    <property type="term" value="C:membrane"/>
    <property type="evidence" value="ECO:0007669"/>
    <property type="project" value="UniProtKB-SubCell"/>
</dbReference>
<evidence type="ECO:0000256" key="8">
    <source>
        <dbReference type="SAM" id="SignalP"/>
    </source>
</evidence>
<evidence type="ECO:0000256" key="3">
    <source>
        <dbReference type="ARBA" id="ARBA00022692"/>
    </source>
</evidence>
<protein>
    <submittedName>
        <fullName evidence="9">Uncharacterized protein</fullName>
    </submittedName>
</protein>
<dbReference type="EMBL" id="CAMAPF010001015">
    <property type="protein sequence ID" value="CAH9139336.1"/>
    <property type="molecule type" value="Genomic_DNA"/>
</dbReference>
<organism evidence="9 10">
    <name type="scientific">Cuscuta epithymum</name>
    <dbReference type="NCBI Taxonomy" id="186058"/>
    <lineage>
        <taxon>Eukaryota</taxon>
        <taxon>Viridiplantae</taxon>
        <taxon>Streptophyta</taxon>
        <taxon>Embryophyta</taxon>
        <taxon>Tracheophyta</taxon>
        <taxon>Spermatophyta</taxon>
        <taxon>Magnoliopsida</taxon>
        <taxon>eudicotyledons</taxon>
        <taxon>Gunneridae</taxon>
        <taxon>Pentapetalae</taxon>
        <taxon>asterids</taxon>
        <taxon>lamiids</taxon>
        <taxon>Solanales</taxon>
        <taxon>Convolvulaceae</taxon>
        <taxon>Cuscuteae</taxon>
        <taxon>Cuscuta</taxon>
        <taxon>Cuscuta subgen. Cuscuta</taxon>
    </lineage>
</organism>
<keyword evidence="3 7" id="KW-0812">Transmembrane</keyword>
<dbReference type="PANTHER" id="PTHR11654">
    <property type="entry name" value="OLIGOPEPTIDE TRANSPORTER-RELATED"/>
    <property type="match status" value="1"/>
</dbReference>
<feature type="transmembrane region" description="Helical" evidence="7">
    <location>
        <begin position="195"/>
        <end position="216"/>
    </location>
</feature>
<evidence type="ECO:0000256" key="2">
    <source>
        <dbReference type="ARBA" id="ARBA00005982"/>
    </source>
</evidence>
<feature type="chain" id="PRO_5043661943" evidence="8">
    <location>
        <begin position="23"/>
        <end position="534"/>
    </location>
</feature>
<feature type="transmembrane region" description="Helical" evidence="7">
    <location>
        <begin position="422"/>
        <end position="441"/>
    </location>
</feature>
<dbReference type="AlphaFoldDB" id="A0AAV0FVF8"/>
<reference evidence="9" key="1">
    <citation type="submission" date="2022-07" db="EMBL/GenBank/DDBJ databases">
        <authorList>
            <person name="Macas J."/>
            <person name="Novak P."/>
            <person name="Neumann P."/>
        </authorList>
    </citation>
    <scope>NUCLEOTIDE SEQUENCE</scope>
</reference>
<evidence type="ECO:0000256" key="5">
    <source>
        <dbReference type="ARBA" id="ARBA00023136"/>
    </source>
</evidence>
<dbReference type="InterPro" id="IPR036259">
    <property type="entry name" value="MFS_trans_sf"/>
</dbReference>
<comment type="similarity">
    <text evidence="6">Belongs to the major facilitator superfamily. Phosphate:H(+) symporter (TC 2.A.1.9) family.</text>
</comment>
<gene>
    <name evidence="9" type="ORF">CEPIT_LOCUS37517</name>
</gene>
<dbReference type="GO" id="GO:0022857">
    <property type="term" value="F:transmembrane transporter activity"/>
    <property type="evidence" value="ECO:0007669"/>
    <property type="project" value="InterPro"/>
</dbReference>
<feature type="transmembrane region" description="Helical" evidence="7">
    <location>
        <begin position="502"/>
        <end position="521"/>
    </location>
</feature>
<feature type="signal peptide" evidence="8">
    <location>
        <begin position="1"/>
        <end position="22"/>
    </location>
</feature>